<protein>
    <submittedName>
        <fullName evidence="2">Uncharacterized protein</fullName>
    </submittedName>
</protein>
<organism evidence="2 3">
    <name type="scientific">Leptospira kirschneri serovar Bulgarica str. Nikolaevo</name>
    <dbReference type="NCBI Taxonomy" id="1240687"/>
    <lineage>
        <taxon>Bacteria</taxon>
        <taxon>Pseudomonadati</taxon>
        <taxon>Spirochaetota</taxon>
        <taxon>Spirochaetia</taxon>
        <taxon>Leptospirales</taxon>
        <taxon>Leptospiraceae</taxon>
        <taxon>Leptospira</taxon>
    </lineage>
</organism>
<feature type="transmembrane region" description="Helical" evidence="1">
    <location>
        <begin position="37"/>
        <end position="57"/>
    </location>
</feature>
<dbReference type="EMBL" id="ANCE01000190">
    <property type="protein sequence ID" value="EMK21513.1"/>
    <property type="molecule type" value="Genomic_DNA"/>
</dbReference>
<keyword evidence="1" id="KW-0812">Transmembrane</keyword>
<evidence type="ECO:0000256" key="1">
    <source>
        <dbReference type="SAM" id="Phobius"/>
    </source>
</evidence>
<sequence length="79" mass="9044">MAPIPEESKYASPEKSRMISVKPSPCFLIINSLRAKAFLRLILPWILMVQVVSWVRISVLKFSTSILLGISLNRIRLIY</sequence>
<proteinExistence type="predicted"/>
<dbReference type="Proteomes" id="UP000011980">
    <property type="component" value="Unassembled WGS sequence"/>
</dbReference>
<evidence type="ECO:0000313" key="2">
    <source>
        <dbReference type="EMBL" id="EMK21513.1"/>
    </source>
</evidence>
<dbReference type="AlphaFoldDB" id="M6EYH0"/>
<keyword evidence="1" id="KW-1133">Transmembrane helix</keyword>
<accession>M6EYH0</accession>
<gene>
    <name evidence="2" type="ORF">LEP1GSC008_4355</name>
</gene>
<evidence type="ECO:0000313" key="3">
    <source>
        <dbReference type="Proteomes" id="UP000011980"/>
    </source>
</evidence>
<comment type="caution">
    <text evidence="2">The sequence shown here is derived from an EMBL/GenBank/DDBJ whole genome shotgun (WGS) entry which is preliminary data.</text>
</comment>
<keyword evidence="1" id="KW-0472">Membrane</keyword>
<reference evidence="2 3" key="1">
    <citation type="submission" date="2013-01" db="EMBL/GenBank/DDBJ databases">
        <authorList>
            <person name="Harkins D.M."/>
            <person name="Durkin A.S."/>
            <person name="Brinkac L.M."/>
            <person name="Haft D.H."/>
            <person name="Selengut J.D."/>
            <person name="Sanka R."/>
            <person name="DePew J."/>
            <person name="Purushe J."/>
            <person name="Galloway R.L."/>
            <person name="Vinetz J.M."/>
            <person name="Sutton G.G."/>
            <person name="Nierman W.C."/>
            <person name="Fouts D.E."/>
        </authorList>
    </citation>
    <scope>NUCLEOTIDE SEQUENCE [LARGE SCALE GENOMIC DNA]</scope>
    <source>
        <strain evidence="2 3">Nikolaevo</strain>
    </source>
</reference>
<name>M6EYH0_9LEPT</name>